<dbReference type="GO" id="GO:0005886">
    <property type="term" value="C:plasma membrane"/>
    <property type="evidence" value="ECO:0007669"/>
    <property type="project" value="UniProtKB-SubCell"/>
</dbReference>
<reference evidence="21 22" key="1">
    <citation type="submission" date="2020-08" db="EMBL/GenBank/DDBJ databases">
        <title>Plant Genome Project.</title>
        <authorList>
            <person name="Zhang R.-G."/>
        </authorList>
    </citation>
    <scope>NUCLEOTIDE SEQUENCE [LARGE SCALE GENOMIC DNA]</scope>
    <source>
        <tissue evidence="21">Rhizome</tissue>
    </source>
</reference>
<feature type="chain" id="PRO_5035261276" description="non-specific serine/threonine protein kinase" evidence="19">
    <location>
        <begin position="24"/>
        <end position="665"/>
    </location>
</feature>
<evidence type="ECO:0000313" key="21">
    <source>
        <dbReference type="EMBL" id="KAG6473174.1"/>
    </source>
</evidence>
<evidence type="ECO:0000256" key="1">
    <source>
        <dbReference type="ARBA" id="ARBA00004251"/>
    </source>
</evidence>
<dbReference type="GO" id="GO:0005524">
    <property type="term" value="F:ATP binding"/>
    <property type="evidence" value="ECO:0007669"/>
    <property type="project" value="UniProtKB-UniRule"/>
</dbReference>
<feature type="signal peptide" evidence="19">
    <location>
        <begin position="1"/>
        <end position="23"/>
    </location>
</feature>
<keyword evidence="9 19" id="KW-0732">Signal</keyword>
<dbReference type="PROSITE" id="PS00108">
    <property type="entry name" value="PROTEIN_KINASE_ST"/>
    <property type="match status" value="1"/>
</dbReference>
<dbReference type="PANTHER" id="PTHR27007">
    <property type="match status" value="1"/>
</dbReference>
<dbReference type="Pfam" id="PF00139">
    <property type="entry name" value="Lectin_legB"/>
    <property type="match status" value="1"/>
</dbReference>
<dbReference type="InterPro" id="IPR050528">
    <property type="entry name" value="L-type_Lectin-RKs"/>
</dbReference>
<keyword evidence="7" id="KW-0808">Transferase</keyword>
<keyword evidence="11 18" id="KW-0547">Nucleotide-binding</keyword>
<organism evidence="21 22">
    <name type="scientific">Zingiber officinale</name>
    <name type="common">Ginger</name>
    <name type="synonym">Amomum zingiber</name>
    <dbReference type="NCBI Taxonomy" id="94328"/>
    <lineage>
        <taxon>Eukaryota</taxon>
        <taxon>Viridiplantae</taxon>
        <taxon>Streptophyta</taxon>
        <taxon>Embryophyta</taxon>
        <taxon>Tracheophyta</taxon>
        <taxon>Spermatophyta</taxon>
        <taxon>Magnoliopsida</taxon>
        <taxon>Liliopsida</taxon>
        <taxon>Zingiberales</taxon>
        <taxon>Zingiberaceae</taxon>
        <taxon>Zingiber</taxon>
    </lineage>
</organism>
<dbReference type="GO" id="GO:0002229">
    <property type="term" value="P:defense response to oomycetes"/>
    <property type="evidence" value="ECO:0007669"/>
    <property type="project" value="UniProtKB-ARBA"/>
</dbReference>
<dbReference type="PROSITE" id="PS00308">
    <property type="entry name" value="LECTIN_LEGUME_ALPHA"/>
    <property type="match status" value="1"/>
</dbReference>
<comment type="caution">
    <text evidence="21">The sequence shown here is derived from an EMBL/GenBank/DDBJ whole genome shotgun (WGS) entry which is preliminary data.</text>
</comment>
<keyword evidence="6" id="KW-0723">Serine/threonine-protein kinase</keyword>
<sequence length="665" mass="72857">MQSESRIISATVLLFISIPMACSLSFNLSSFNPQENLVINQNDAILNGSKIDLTRYPMQYATGRVEYGDPLVLWSSATGNLTDFTTQFTFVVNSFNGSEYADGIAFFLSPYNYSRPPYSSGGFLGLFTNSSLAAVNSTVVTVAVEFDTFANAWDPEGDHIGIDVDSIVSRVTAPWNADAGIRAGRAATARVSYDSTTRNLSVLVSYDSGRASSASLSLIVDLREILPEKVGIGFSATTGNLTETHSLLSWSFHSTLQLPLVQSGGSKQPAAAIAGGAAAGTVALISLAAALIWWWKRKRPDINIPLNVRFAREAGPREFPYEVLAAAASNFSGEVKLGGGGFGSVYRGQLDGRDVAIKKVSLESEQGITEYISEVTIISRLRHCNLVELVGWCHRHEREQYLLVYEFMPHGSLDKHLYDAGECMPWPRRLHVALGLAAALRYLHHECKPSVVHRDVKPSNVMLDSEFNAKLGDFGLARLLDDDGDQRQATKLAGTRPYMAPEYYYDGEFSSKTDVYSFGIVALDIACGRRPREIEKMLVEWVWELYGKGSVLEAADRRLNGEFDGSEMERLMVVGLWCAHPDCKLRPSIQEATRVLRAEKPLPELPSTRPRPVYQHLQVTDAIVSTALSLMTASSSSIGTADSTELRIFVETTIPPVISSPDPSP</sequence>
<dbReference type="Pfam" id="PF07714">
    <property type="entry name" value="PK_Tyr_Ser-Thr"/>
    <property type="match status" value="1"/>
</dbReference>
<comment type="subcellular location">
    <subcellularLocation>
        <location evidence="1">Cell membrane</location>
        <topology evidence="1">Single-pass type I membrane protein</topology>
    </subcellularLocation>
</comment>
<evidence type="ECO:0000256" key="6">
    <source>
        <dbReference type="ARBA" id="ARBA00022527"/>
    </source>
</evidence>
<evidence type="ECO:0000256" key="18">
    <source>
        <dbReference type="PROSITE-ProRule" id="PRU10141"/>
    </source>
</evidence>
<dbReference type="FunFam" id="1.10.510.10:FF:000240">
    <property type="entry name" value="Lectin-domain containing receptor kinase A4.3"/>
    <property type="match status" value="1"/>
</dbReference>
<dbReference type="CDD" id="cd06899">
    <property type="entry name" value="lectin_legume_LecRK_Arcelin_ConA"/>
    <property type="match status" value="1"/>
</dbReference>
<evidence type="ECO:0000256" key="5">
    <source>
        <dbReference type="ARBA" id="ARBA00022475"/>
    </source>
</evidence>
<evidence type="ECO:0000256" key="7">
    <source>
        <dbReference type="ARBA" id="ARBA00022679"/>
    </source>
</evidence>
<evidence type="ECO:0000256" key="19">
    <source>
        <dbReference type="SAM" id="SignalP"/>
    </source>
</evidence>
<gene>
    <name evidence="21" type="ORF">ZIOFF_067083</name>
</gene>
<accession>A0A8J5CF03</accession>
<dbReference type="FunFam" id="3.30.200.20:FF:000162">
    <property type="entry name" value="Adenine nucleotide alpha hydrolase-like domain kinase"/>
    <property type="match status" value="1"/>
</dbReference>
<evidence type="ECO:0000256" key="14">
    <source>
        <dbReference type="ARBA" id="ARBA00022989"/>
    </source>
</evidence>
<dbReference type="GO" id="GO:0030246">
    <property type="term" value="F:carbohydrate binding"/>
    <property type="evidence" value="ECO:0007669"/>
    <property type="project" value="UniProtKB-KW"/>
</dbReference>
<dbReference type="InterPro" id="IPR017441">
    <property type="entry name" value="Protein_kinase_ATP_BS"/>
</dbReference>
<keyword evidence="8" id="KW-0812">Transmembrane</keyword>
<dbReference type="PROSITE" id="PS00107">
    <property type="entry name" value="PROTEIN_KINASE_ATP"/>
    <property type="match status" value="1"/>
</dbReference>
<evidence type="ECO:0000256" key="4">
    <source>
        <dbReference type="ARBA" id="ARBA00012513"/>
    </source>
</evidence>
<evidence type="ECO:0000256" key="8">
    <source>
        <dbReference type="ARBA" id="ARBA00022692"/>
    </source>
</evidence>
<evidence type="ECO:0000256" key="12">
    <source>
        <dbReference type="ARBA" id="ARBA00022777"/>
    </source>
</evidence>
<name>A0A8J5CF03_ZINOF</name>
<keyword evidence="16" id="KW-0675">Receptor</keyword>
<evidence type="ECO:0000256" key="10">
    <source>
        <dbReference type="ARBA" id="ARBA00022734"/>
    </source>
</evidence>
<dbReference type="PROSITE" id="PS50011">
    <property type="entry name" value="PROTEIN_KINASE_DOM"/>
    <property type="match status" value="1"/>
</dbReference>
<evidence type="ECO:0000256" key="11">
    <source>
        <dbReference type="ARBA" id="ARBA00022741"/>
    </source>
</evidence>
<keyword evidence="15" id="KW-0472">Membrane</keyword>
<dbReference type="InterPro" id="IPR000719">
    <property type="entry name" value="Prot_kinase_dom"/>
</dbReference>
<comment type="similarity">
    <text evidence="3">In the C-terminal section; belongs to the protein kinase superfamily. Ser/Thr protein kinase family.</text>
</comment>
<feature type="domain" description="Protein kinase" evidence="20">
    <location>
        <begin position="331"/>
        <end position="605"/>
    </location>
</feature>
<dbReference type="EMBL" id="JACMSC010000019">
    <property type="protein sequence ID" value="KAG6473174.1"/>
    <property type="molecule type" value="Genomic_DNA"/>
</dbReference>
<evidence type="ECO:0000313" key="22">
    <source>
        <dbReference type="Proteomes" id="UP000734854"/>
    </source>
</evidence>
<dbReference type="GO" id="GO:0004674">
    <property type="term" value="F:protein serine/threonine kinase activity"/>
    <property type="evidence" value="ECO:0007669"/>
    <property type="project" value="UniProtKB-KW"/>
</dbReference>
<keyword evidence="13 18" id="KW-0067">ATP-binding</keyword>
<evidence type="ECO:0000256" key="9">
    <source>
        <dbReference type="ARBA" id="ARBA00022729"/>
    </source>
</evidence>
<dbReference type="InterPro" id="IPR001220">
    <property type="entry name" value="Legume_lectin_dom"/>
</dbReference>
<protein>
    <recommendedName>
        <fullName evidence="4">non-specific serine/threonine protein kinase</fullName>
        <ecNumber evidence="4">2.7.11.1</ecNumber>
    </recommendedName>
</protein>
<dbReference type="EC" id="2.7.11.1" evidence="4"/>
<dbReference type="InterPro" id="IPR000985">
    <property type="entry name" value="Lectin_LegA_CS"/>
</dbReference>
<evidence type="ECO:0000256" key="17">
    <source>
        <dbReference type="ARBA" id="ARBA00023180"/>
    </source>
</evidence>
<evidence type="ECO:0000256" key="3">
    <source>
        <dbReference type="ARBA" id="ARBA00010217"/>
    </source>
</evidence>
<dbReference type="AlphaFoldDB" id="A0A8J5CF03"/>
<dbReference type="OrthoDB" id="4062651at2759"/>
<keyword evidence="14" id="KW-1133">Transmembrane helix</keyword>
<dbReference type="PROSITE" id="PS00307">
    <property type="entry name" value="LECTIN_LEGUME_BETA"/>
    <property type="match status" value="1"/>
</dbReference>
<evidence type="ECO:0000256" key="15">
    <source>
        <dbReference type="ARBA" id="ARBA00023136"/>
    </source>
</evidence>
<dbReference type="InterPro" id="IPR019825">
    <property type="entry name" value="Lectin_legB_Mn/Ca_BS"/>
</dbReference>
<keyword evidence="17" id="KW-0325">Glycoprotein</keyword>
<dbReference type="InterPro" id="IPR001245">
    <property type="entry name" value="Ser-Thr/Tyr_kinase_cat_dom"/>
</dbReference>
<comment type="similarity">
    <text evidence="2">In the N-terminal section; belongs to the leguminous lectin family.</text>
</comment>
<proteinExistence type="inferred from homology"/>
<keyword evidence="12" id="KW-0418">Kinase</keyword>
<keyword evidence="5" id="KW-1003">Cell membrane</keyword>
<dbReference type="Proteomes" id="UP000734854">
    <property type="component" value="Unassembled WGS sequence"/>
</dbReference>
<evidence type="ECO:0000256" key="13">
    <source>
        <dbReference type="ARBA" id="ARBA00022840"/>
    </source>
</evidence>
<dbReference type="InterPro" id="IPR008271">
    <property type="entry name" value="Ser/Thr_kinase_AS"/>
</dbReference>
<feature type="binding site" evidence="18">
    <location>
        <position position="359"/>
    </location>
    <ligand>
        <name>ATP</name>
        <dbReference type="ChEBI" id="CHEBI:30616"/>
    </ligand>
</feature>
<keyword evidence="22" id="KW-1185">Reference proteome</keyword>
<evidence type="ECO:0000256" key="2">
    <source>
        <dbReference type="ARBA" id="ARBA00008536"/>
    </source>
</evidence>
<evidence type="ECO:0000259" key="20">
    <source>
        <dbReference type="PROSITE" id="PS50011"/>
    </source>
</evidence>
<evidence type="ECO:0000256" key="16">
    <source>
        <dbReference type="ARBA" id="ARBA00023170"/>
    </source>
</evidence>
<dbReference type="CDD" id="cd14066">
    <property type="entry name" value="STKc_IRAK"/>
    <property type="match status" value="1"/>
</dbReference>
<dbReference type="SMART" id="SM00220">
    <property type="entry name" value="S_TKc"/>
    <property type="match status" value="1"/>
</dbReference>
<keyword evidence="10" id="KW-0430">Lectin</keyword>